<feature type="domain" description="Cytochrome b561 bacterial/Ni-hydrogenase" evidence="7">
    <location>
        <begin position="128"/>
        <end position="285"/>
    </location>
</feature>
<evidence type="ECO:0000256" key="2">
    <source>
        <dbReference type="ARBA" id="ARBA00022475"/>
    </source>
</evidence>
<accession>A0A4Q0ZEJ7</accession>
<dbReference type="InterPro" id="IPR011577">
    <property type="entry name" value="Cyt_b561_bac/Ni-Hgenase"/>
</dbReference>
<dbReference type="GO" id="GO:0009055">
    <property type="term" value="F:electron transfer activity"/>
    <property type="evidence" value="ECO:0007669"/>
    <property type="project" value="InterPro"/>
</dbReference>
<protein>
    <submittedName>
        <fullName evidence="8">FdhC protein</fullName>
    </submittedName>
</protein>
<dbReference type="Pfam" id="PF01292">
    <property type="entry name" value="Ni_hydr_CYTB"/>
    <property type="match status" value="1"/>
</dbReference>
<comment type="subcellular location">
    <subcellularLocation>
        <location evidence="1">Cell membrane</location>
        <topology evidence="1">Multi-pass membrane protein</topology>
    </subcellularLocation>
</comment>
<name>A0A4Q0ZEJ7_9BACT</name>
<proteinExistence type="predicted"/>
<feature type="transmembrane region" description="Helical" evidence="6">
    <location>
        <begin position="177"/>
        <end position="197"/>
    </location>
</feature>
<evidence type="ECO:0000313" key="8">
    <source>
        <dbReference type="EMBL" id="RXJ83291.1"/>
    </source>
</evidence>
<feature type="transmembrane region" description="Helical" evidence="6">
    <location>
        <begin position="136"/>
        <end position="157"/>
    </location>
</feature>
<evidence type="ECO:0000256" key="4">
    <source>
        <dbReference type="ARBA" id="ARBA00022989"/>
    </source>
</evidence>
<evidence type="ECO:0000256" key="5">
    <source>
        <dbReference type="ARBA" id="ARBA00023136"/>
    </source>
</evidence>
<organism evidence="8 9">
    <name type="scientific">Arcobacter cloacae</name>
    <dbReference type="NCBI Taxonomy" id="1054034"/>
    <lineage>
        <taxon>Bacteria</taxon>
        <taxon>Pseudomonadati</taxon>
        <taxon>Campylobacterota</taxon>
        <taxon>Epsilonproteobacteria</taxon>
        <taxon>Campylobacterales</taxon>
        <taxon>Arcobacteraceae</taxon>
        <taxon>Arcobacter</taxon>
    </lineage>
</organism>
<dbReference type="GO" id="GO:0005886">
    <property type="term" value="C:plasma membrane"/>
    <property type="evidence" value="ECO:0007669"/>
    <property type="project" value="UniProtKB-SubCell"/>
</dbReference>
<dbReference type="Gene3D" id="1.20.950.20">
    <property type="entry name" value="Transmembrane di-heme cytochromes, Chain C"/>
    <property type="match status" value="1"/>
</dbReference>
<dbReference type="GO" id="GO:0022904">
    <property type="term" value="P:respiratory electron transport chain"/>
    <property type="evidence" value="ECO:0007669"/>
    <property type="project" value="InterPro"/>
</dbReference>
<dbReference type="Proteomes" id="UP000290870">
    <property type="component" value="Unassembled WGS sequence"/>
</dbReference>
<feature type="transmembrane region" description="Helical" evidence="6">
    <location>
        <begin position="259"/>
        <end position="283"/>
    </location>
</feature>
<sequence>MENSSFFEKNKAYIFTLLGLGLVGFVFINFLMIIDWEYLIKYTIHIITGGNLDGVITPPDSNYKAMVNAAFGPNYEAIAPEIIRASNERQLYIWWVFVAEIAIFCVMYTISGRKEAVIKNPNDQVEVFSLFHRTIIWLNVFIVITLIITGFNITWSLRSEGGYIPYILRGTHEVTGLVWFPIWLLMSIIAFKDVKLLSKNSLLAKLVLPGQYKPMKRIIFIVFVAMGAGLLTSGFLIWFLHPDAYTHAQFIQFKRALLYVHFGSSVLIMFFLMDFVYSALVAVKGNLKGLITGKYPREHLEQLAPDVLADIENKKGKVA</sequence>
<keyword evidence="2" id="KW-1003">Cell membrane</keyword>
<dbReference type="InterPro" id="IPR016174">
    <property type="entry name" value="Di-haem_cyt_TM"/>
</dbReference>
<evidence type="ECO:0000259" key="7">
    <source>
        <dbReference type="Pfam" id="PF01292"/>
    </source>
</evidence>
<feature type="transmembrane region" description="Helical" evidence="6">
    <location>
        <begin position="218"/>
        <end position="239"/>
    </location>
</feature>
<dbReference type="RefSeq" id="WP_128987197.1">
    <property type="nucleotide sequence ID" value="NZ_PDJZ01000013.1"/>
</dbReference>
<keyword evidence="5 6" id="KW-0472">Membrane</keyword>
<gene>
    <name evidence="8" type="ORF">CRU90_10285</name>
</gene>
<evidence type="ECO:0000256" key="3">
    <source>
        <dbReference type="ARBA" id="ARBA00022692"/>
    </source>
</evidence>
<keyword evidence="3 6" id="KW-0812">Transmembrane</keyword>
<evidence type="ECO:0000313" key="9">
    <source>
        <dbReference type="Proteomes" id="UP000290870"/>
    </source>
</evidence>
<dbReference type="EMBL" id="PDJZ01000013">
    <property type="protein sequence ID" value="RXJ83291.1"/>
    <property type="molecule type" value="Genomic_DNA"/>
</dbReference>
<evidence type="ECO:0000256" key="1">
    <source>
        <dbReference type="ARBA" id="ARBA00004651"/>
    </source>
</evidence>
<feature type="transmembrane region" description="Helical" evidence="6">
    <location>
        <begin position="92"/>
        <end position="110"/>
    </location>
</feature>
<keyword evidence="4 6" id="KW-1133">Transmembrane helix</keyword>
<feature type="transmembrane region" description="Helical" evidence="6">
    <location>
        <begin position="12"/>
        <end position="34"/>
    </location>
</feature>
<dbReference type="SUPFAM" id="SSF81342">
    <property type="entry name" value="Transmembrane di-heme cytochromes"/>
    <property type="match status" value="1"/>
</dbReference>
<comment type="caution">
    <text evidence="8">The sequence shown here is derived from an EMBL/GenBank/DDBJ whole genome shotgun (WGS) entry which is preliminary data.</text>
</comment>
<reference evidence="8 9" key="1">
    <citation type="submission" date="2017-10" db="EMBL/GenBank/DDBJ databases">
        <title>Genomics of the genus Arcobacter.</title>
        <authorList>
            <person name="Perez-Cataluna A."/>
            <person name="Figueras M.J."/>
        </authorList>
    </citation>
    <scope>NUCLEOTIDE SEQUENCE [LARGE SCALE GENOMIC DNA]</scope>
    <source>
        <strain evidence="8 9">F26</strain>
    </source>
</reference>
<dbReference type="OrthoDB" id="5344584at2"/>
<evidence type="ECO:0000256" key="6">
    <source>
        <dbReference type="SAM" id="Phobius"/>
    </source>
</evidence>
<dbReference type="AlphaFoldDB" id="A0A4Q0ZEJ7"/>